<feature type="domain" description="Longin" evidence="10">
    <location>
        <begin position="8"/>
        <end position="112"/>
    </location>
</feature>
<evidence type="ECO:0000256" key="1">
    <source>
        <dbReference type="ARBA" id="ARBA00008025"/>
    </source>
</evidence>
<dbReference type="InterPro" id="IPR001388">
    <property type="entry name" value="Synaptobrevin-like"/>
</dbReference>
<comment type="similarity">
    <text evidence="1">Belongs to the synaptobrevin family.</text>
</comment>
<name>A0A1R2D3E2_9CILI</name>
<evidence type="ECO:0000256" key="9">
    <source>
        <dbReference type="SAM" id="Phobius"/>
    </source>
</evidence>
<dbReference type="PROSITE" id="PS50859">
    <property type="entry name" value="LONGIN"/>
    <property type="match status" value="1"/>
</dbReference>
<dbReference type="GO" id="GO:0005737">
    <property type="term" value="C:cytoplasm"/>
    <property type="evidence" value="ECO:0007669"/>
    <property type="project" value="UniProtKB-ARBA"/>
</dbReference>
<keyword evidence="6 9" id="KW-0472">Membrane</keyword>
<dbReference type="PRINTS" id="PR00219">
    <property type="entry name" value="SYNAPTOBREVN"/>
</dbReference>
<dbReference type="InterPro" id="IPR011012">
    <property type="entry name" value="Longin-like_dom_sf"/>
</dbReference>
<accession>A0A1R2D3E2</accession>
<evidence type="ECO:0008006" key="14">
    <source>
        <dbReference type="Google" id="ProtNLM"/>
    </source>
</evidence>
<dbReference type="EMBL" id="MPUH01000008">
    <property type="protein sequence ID" value="OMJ95741.1"/>
    <property type="molecule type" value="Genomic_DNA"/>
</dbReference>
<evidence type="ECO:0000313" key="13">
    <source>
        <dbReference type="Proteomes" id="UP000187209"/>
    </source>
</evidence>
<dbReference type="SUPFAM" id="SSF64356">
    <property type="entry name" value="SNARE-like"/>
    <property type="match status" value="1"/>
</dbReference>
<keyword evidence="8" id="KW-0175">Coiled coil</keyword>
<protein>
    <recommendedName>
        <fullName evidence="14">V-SNARE coiled-coil homology domain-containing protein</fullName>
    </recommendedName>
</protein>
<dbReference type="CDD" id="cd15843">
    <property type="entry name" value="R-SNARE"/>
    <property type="match status" value="1"/>
</dbReference>
<dbReference type="OrthoDB" id="312685at2759"/>
<dbReference type="GO" id="GO:0012505">
    <property type="term" value="C:endomembrane system"/>
    <property type="evidence" value="ECO:0007669"/>
    <property type="project" value="UniProtKB-SubCell"/>
</dbReference>
<dbReference type="GO" id="GO:0016192">
    <property type="term" value="P:vesicle-mediated transport"/>
    <property type="evidence" value="ECO:0007669"/>
    <property type="project" value="InterPro"/>
</dbReference>
<keyword evidence="4" id="KW-0653">Protein transport</keyword>
<dbReference type="Gene3D" id="1.20.5.110">
    <property type="match status" value="1"/>
</dbReference>
<dbReference type="Proteomes" id="UP000187209">
    <property type="component" value="Unassembled WGS sequence"/>
</dbReference>
<sequence length="218" mass="25289">MAQIIYALVFRDPDTVLSEHSKAQGNFPQVTRNIIPKLPRNGKFSYTYNDSYVYHYLSENNFIFMCLSETEFTKRVAFLFLDDVKTKFFEKYSKVANTTISFGVHSEFVKILRERMDFFNTSKDIDKMTSLRATVEQAKDIMLNNIDKVLARGEKVELLVKKTEYMSEQAVTMKKRANSVKNNMRMQNVKMYAICACLLFLLLLMAAMSICSPNFSEC</sequence>
<dbReference type="GO" id="GO:0015031">
    <property type="term" value="P:protein transport"/>
    <property type="evidence" value="ECO:0007669"/>
    <property type="project" value="UniProtKB-KW"/>
</dbReference>
<evidence type="ECO:0000259" key="11">
    <source>
        <dbReference type="PROSITE" id="PS50892"/>
    </source>
</evidence>
<dbReference type="Pfam" id="PF00957">
    <property type="entry name" value="Synaptobrevin"/>
    <property type="match status" value="1"/>
</dbReference>
<evidence type="ECO:0000256" key="3">
    <source>
        <dbReference type="ARBA" id="ARBA00022692"/>
    </source>
</evidence>
<dbReference type="SUPFAM" id="SSF58038">
    <property type="entry name" value="SNARE fusion complex"/>
    <property type="match status" value="1"/>
</dbReference>
<dbReference type="PANTHER" id="PTHR21136:SF168">
    <property type="entry name" value="VESICLE-ASSOCIATED MEMBRANE PROTEIN 9"/>
    <property type="match status" value="1"/>
</dbReference>
<dbReference type="GO" id="GO:0016020">
    <property type="term" value="C:membrane"/>
    <property type="evidence" value="ECO:0007669"/>
    <property type="project" value="InterPro"/>
</dbReference>
<dbReference type="SMART" id="SM01270">
    <property type="entry name" value="Longin"/>
    <property type="match status" value="1"/>
</dbReference>
<keyword evidence="2" id="KW-0813">Transport</keyword>
<dbReference type="PROSITE" id="PS50892">
    <property type="entry name" value="V_SNARE"/>
    <property type="match status" value="1"/>
</dbReference>
<evidence type="ECO:0000313" key="12">
    <source>
        <dbReference type="EMBL" id="OMJ95741.1"/>
    </source>
</evidence>
<dbReference type="Pfam" id="PF13774">
    <property type="entry name" value="Longin"/>
    <property type="match status" value="1"/>
</dbReference>
<dbReference type="PANTHER" id="PTHR21136">
    <property type="entry name" value="SNARE PROTEINS"/>
    <property type="match status" value="1"/>
</dbReference>
<gene>
    <name evidence="12" type="ORF">SteCoe_813</name>
</gene>
<dbReference type="InterPro" id="IPR042855">
    <property type="entry name" value="V_SNARE_CC"/>
</dbReference>
<feature type="domain" description="V-SNARE coiled-coil homology" evidence="11">
    <location>
        <begin position="127"/>
        <end position="187"/>
    </location>
</feature>
<keyword evidence="3 9" id="KW-0812">Transmembrane</keyword>
<feature type="transmembrane region" description="Helical" evidence="9">
    <location>
        <begin position="191"/>
        <end position="210"/>
    </location>
</feature>
<proteinExistence type="inferred from homology"/>
<evidence type="ECO:0000256" key="4">
    <source>
        <dbReference type="ARBA" id="ARBA00022927"/>
    </source>
</evidence>
<comment type="caution">
    <text evidence="12">The sequence shown here is derived from an EMBL/GenBank/DDBJ whole genome shotgun (WGS) entry which is preliminary data.</text>
</comment>
<keyword evidence="5 9" id="KW-1133">Transmembrane helix</keyword>
<dbReference type="InterPro" id="IPR010908">
    <property type="entry name" value="Longin_dom"/>
</dbReference>
<dbReference type="CDD" id="cd14824">
    <property type="entry name" value="Longin"/>
    <property type="match status" value="1"/>
</dbReference>
<dbReference type="Gene3D" id="3.30.450.50">
    <property type="entry name" value="Longin domain"/>
    <property type="match status" value="1"/>
</dbReference>
<dbReference type="FunFam" id="3.30.450.50:FF:000015">
    <property type="entry name" value="Synaptobrevin 2 isoform 1"/>
    <property type="match status" value="1"/>
</dbReference>
<organism evidence="12 13">
    <name type="scientific">Stentor coeruleus</name>
    <dbReference type="NCBI Taxonomy" id="5963"/>
    <lineage>
        <taxon>Eukaryota</taxon>
        <taxon>Sar</taxon>
        <taxon>Alveolata</taxon>
        <taxon>Ciliophora</taxon>
        <taxon>Postciliodesmatophora</taxon>
        <taxon>Heterotrichea</taxon>
        <taxon>Heterotrichida</taxon>
        <taxon>Stentoridae</taxon>
        <taxon>Stentor</taxon>
    </lineage>
</organism>
<keyword evidence="13" id="KW-1185">Reference proteome</keyword>
<evidence type="ECO:0000256" key="2">
    <source>
        <dbReference type="ARBA" id="ARBA00022448"/>
    </source>
</evidence>
<reference evidence="12 13" key="1">
    <citation type="submission" date="2016-11" db="EMBL/GenBank/DDBJ databases">
        <title>The macronuclear genome of Stentor coeruleus: a giant cell with tiny introns.</title>
        <authorList>
            <person name="Slabodnick M."/>
            <person name="Ruby J.G."/>
            <person name="Reiff S.B."/>
            <person name="Swart E.C."/>
            <person name="Gosai S."/>
            <person name="Prabakaran S."/>
            <person name="Witkowska E."/>
            <person name="Larue G.E."/>
            <person name="Fisher S."/>
            <person name="Freeman R.M."/>
            <person name="Gunawardena J."/>
            <person name="Chu W."/>
            <person name="Stover N.A."/>
            <person name="Gregory B.D."/>
            <person name="Nowacki M."/>
            <person name="Derisi J."/>
            <person name="Roy S.W."/>
            <person name="Marshall W.F."/>
            <person name="Sood P."/>
        </authorList>
    </citation>
    <scope>NUCLEOTIDE SEQUENCE [LARGE SCALE GENOMIC DNA]</scope>
    <source>
        <strain evidence="12">WM001</strain>
    </source>
</reference>
<dbReference type="AlphaFoldDB" id="A0A1R2D3E2"/>
<evidence type="ECO:0000256" key="6">
    <source>
        <dbReference type="ARBA" id="ARBA00023136"/>
    </source>
</evidence>
<evidence type="ECO:0000256" key="8">
    <source>
        <dbReference type="PROSITE-ProRule" id="PRU00290"/>
    </source>
</evidence>
<dbReference type="InterPro" id="IPR051097">
    <property type="entry name" value="Synaptobrevin-like_transport"/>
</dbReference>
<evidence type="ECO:0000256" key="7">
    <source>
        <dbReference type="ARBA" id="ARBA00046280"/>
    </source>
</evidence>
<evidence type="ECO:0000259" key="10">
    <source>
        <dbReference type="PROSITE" id="PS50859"/>
    </source>
</evidence>
<comment type="subcellular location">
    <subcellularLocation>
        <location evidence="7">Endomembrane system</location>
        <topology evidence="7">Single-pass type IV membrane protein</topology>
    </subcellularLocation>
</comment>
<evidence type="ECO:0000256" key="5">
    <source>
        <dbReference type="ARBA" id="ARBA00022989"/>
    </source>
</evidence>